<dbReference type="Gene3D" id="3.40.50.150">
    <property type="entry name" value="Vaccinia Virus protein VP39"/>
    <property type="match status" value="1"/>
</dbReference>
<dbReference type="GO" id="GO:0008757">
    <property type="term" value="F:S-adenosylmethionine-dependent methyltransferase activity"/>
    <property type="evidence" value="ECO:0007669"/>
    <property type="project" value="InterPro"/>
</dbReference>
<feature type="domain" description="Methyltransferase type 11" evidence="1">
    <location>
        <begin position="44"/>
        <end position="134"/>
    </location>
</feature>
<protein>
    <submittedName>
        <fullName evidence="2">Methylase involved in ubiquinone/menaquinone biosynthesis</fullName>
    </submittedName>
</protein>
<evidence type="ECO:0000259" key="1">
    <source>
        <dbReference type="Pfam" id="PF08241"/>
    </source>
</evidence>
<name>K9ZYT1_DEIPD</name>
<dbReference type="CDD" id="cd02440">
    <property type="entry name" value="AdoMet_MTases"/>
    <property type="match status" value="1"/>
</dbReference>
<dbReference type="EMBL" id="CP003382">
    <property type="protein sequence ID" value="AFZ65915.1"/>
    <property type="molecule type" value="Genomic_DNA"/>
</dbReference>
<keyword evidence="3" id="KW-1185">Reference proteome</keyword>
<evidence type="ECO:0000313" key="2">
    <source>
        <dbReference type="EMBL" id="AFZ65915.1"/>
    </source>
</evidence>
<dbReference type="eggNOG" id="COG2226">
    <property type="taxonomic scope" value="Bacteria"/>
</dbReference>
<dbReference type="STRING" id="937777.Deipe_0314"/>
<evidence type="ECO:0000313" key="3">
    <source>
        <dbReference type="Proteomes" id="UP000010467"/>
    </source>
</evidence>
<keyword evidence="2" id="KW-0489">Methyltransferase</keyword>
<dbReference type="Proteomes" id="UP000010467">
    <property type="component" value="Chromosome"/>
</dbReference>
<dbReference type="KEGG" id="dpd:Deipe_0314"/>
<sequence length="211" mass="22958">MHRVWRDWADAWPARRKERQGVVDDLILAFALGHLPGADGATVLDAGCGDGFYAGALRRAGLTVNGVDTTPALLERARQDHPGVDFVQADLISLPFSTHHFDAVFCLTVLEWLPDPLAALQELKRVARPGAPLVLGVLGAGNRTRDLHTARFWGESPMNGLLPWELPTLCERLALRVTASQGVTREGAISGGRDAMTRAMIWLCVAQTPHD</sequence>
<keyword evidence="2" id="KW-0808">Transferase</keyword>
<dbReference type="InterPro" id="IPR013216">
    <property type="entry name" value="Methyltransf_11"/>
</dbReference>
<dbReference type="Pfam" id="PF08241">
    <property type="entry name" value="Methyltransf_11"/>
    <property type="match status" value="1"/>
</dbReference>
<dbReference type="GO" id="GO:0032259">
    <property type="term" value="P:methylation"/>
    <property type="evidence" value="ECO:0007669"/>
    <property type="project" value="UniProtKB-KW"/>
</dbReference>
<dbReference type="PANTHER" id="PTHR43591">
    <property type="entry name" value="METHYLTRANSFERASE"/>
    <property type="match status" value="1"/>
</dbReference>
<dbReference type="InterPro" id="IPR029063">
    <property type="entry name" value="SAM-dependent_MTases_sf"/>
</dbReference>
<organism evidence="2 3">
    <name type="scientific">Deinococcus peraridilitoris (strain DSM 19664 / LMG 22246 / CIP 109416 / KR-200)</name>
    <dbReference type="NCBI Taxonomy" id="937777"/>
    <lineage>
        <taxon>Bacteria</taxon>
        <taxon>Thermotogati</taxon>
        <taxon>Deinococcota</taxon>
        <taxon>Deinococci</taxon>
        <taxon>Deinococcales</taxon>
        <taxon>Deinococcaceae</taxon>
        <taxon>Deinococcus</taxon>
    </lineage>
</organism>
<dbReference type="PATRIC" id="fig|937777.3.peg.323"/>
<dbReference type="AlphaFoldDB" id="K9ZYT1"/>
<accession>K9ZYT1</accession>
<dbReference type="SUPFAM" id="SSF53335">
    <property type="entry name" value="S-adenosyl-L-methionine-dependent methyltransferases"/>
    <property type="match status" value="1"/>
</dbReference>
<keyword evidence="2" id="KW-0830">Ubiquinone</keyword>
<dbReference type="HOGENOM" id="CLU_1222762_0_0_0"/>
<gene>
    <name evidence="2" type="ordered locus">Deipe_0314</name>
</gene>
<reference evidence="3" key="1">
    <citation type="submission" date="2012-03" db="EMBL/GenBank/DDBJ databases">
        <title>Complete sequence of chromosome of Deinococcus peraridilitoris DSM 19664.</title>
        <authorList>
            <person name="Lucas S."/>
            <person name="Copeland A."/>
            <person name="Lapidus A."/>
            <person name="Glavina del Rio T."/>
            <person name="Dalin E."/>
            <person name="Tice H."/>
            <person name="Bruce D."/>
            <person name="Goodwin L."/>
            <person name="Pitluck S."/>
            <person name="Peters L."/>
            <person name="Mikhailova N."/>
            <person name="Lu M."/>
            <person name="Kyrpides N."/>
            <person name="Mavromatis K."/>
            <person name="Ivanova N."/>
            <person name="Brettin T."/>
            <person name="Detter J.C."/>
            <person name="Han C."/>
            <person name="Larimer F."/>
            <person name="Land M."/>
            <person name="Hauser L."/>
            <person name="Markowitz V."/>
            <person name="Cheng J.-F."/>
            <person name="Hugenholtz P."/>
            <person name="Woyke T."/>
            <person name="Wu D."/>
            <person name="Pukall R."/>
            <person name="Steenblock K."/>
            <person name="Brambilla E."/>
            <person name="Klenk H.-P."/>
            <person name="Eisen J.A."/>
        </authorList>
    </citation>
    <scope>NUCLEOTIDE SEQUENCE [LARGE SCALE GENOMIC DNA]</scope>
    <source>
        <strain evidence="3">DSM 19664 / LMG 22246 / CIP 109416 / KR-200</strain>
    </source>
</reference>
<proteinExistence type="predicted"/>